<proteinExistence type="predicted"/>
<gene>
    <name evidence="1" type="ORF">Fmac_027253</name>
</gene>
<dbReference type="InterPro" id="IPR011992">
    <property type="entry name" value="EF-hand-dom_pair"/>
</dbReference>
<evidence type="ECO:0000313" key="2">
    <source>
        <dbReference type="Proteomes" id="UP001603857"/>
    </source>
</evidence>
<dbReference type="AlphaFoldDB" id="A0ABD1LH64"/>
<reference evidence="1 2" key="1">
    <citation type="submission" date="2024-08" db="EMBL/GenBank/DDBJ databases">
        <title>Insights into the chromosomal genome structure of Flemingia macrophylla.</title>
        <authorList>
            <person name="Ding Y."/>
            <person name="Zhao Y."/>
            <person name="Bi W."/>
            <person name="Wu M."/>
            <person name="Zhao G."/>
            <person name="Gong Y."/>
            <person name="Li W."/>
            <person name="Zhang P."/>
        </authorList>
    </citation>
    <scope>NUCLEOTIDE SEQUENCE [LARGE SCALE GENOMIC DNA]</scope>
    <source>
        <strain evidence="1">DYQJB</strain>
        <tissue evidence="1">Leaf</tissue>
    </source>
</reference>
<evidence type="ECO:0000313" key="1">
    <source>
        <dbReference type="EMBL" id="KAL2322874.1"/>
    </source>
</evidence>
<name>A0ABD1LH64_9FABA</name>
<protein>
    <submittedName>
        <fullName evidence="1">Uncharacterized protein</fullName>
    </submittedName>
</protein>
<dbReference type="Proteomes" id="UP001603857">
    <property type="component" value="Unassembled WGS sequence"/>
</dbReference>
<dbReference type="SUPFAM" id="SSF47473">
    <property type="entry name" value="EF-hand"/>
    <property type="match status" value="1"/>
</dbReference>
<sequence length="106" mass="11991">MLKKTSSFSFSLSSSMPTTTNFTEELESLFNKFDIDKICSLELGSMMKGDTCNLRHELVELNTKGVDLDEVLANLKDTFPIFNVNDKNSIAIEELYIVMANLDDLR</sequence>
<keyword evidence="2" id="KW-1185">Reference proteome</keyword>
<accession>A0ABD1LH64</accession>
<comment type="caution">
    <text evidence="1">The sequence shown here is derived from an EMBL/GenBank/DDBJ whole genome shotgun (WGS) entry which is preliminary data.</text>
</comment>
<organism evidence="1 2">
    <name type="scientific">Flemingia macrophylla</name>
    <dbReference type="NCBI Taxonomy" id="520843"/>
    <lineage>
        <taxon>Eukaryota</taxon>
        <taxon>Viridiplantae</taxon>
        <taxon>Streptophyta</taxon>
        <taxon>Embryophyta</taxon>
        <taxon>Tracheophyta</taxon>
        <taxon>Spermatophyta</taxon>
        <taxon>Magnoliopsida</taxon>
        <taxon>eudicotyledons</taxon>
        <taxon>Gunneridae</taxon>
        <taxon>Pentapetalae</taxon>
        <taxon>rosids</taxon>
        <taxon>fabids</taxon>
        <taxon>Fabales</taxon>
        <taxon>Fabaceae</taxon>
        <taxon>Papilionoideae</taxon>
        <taxon>50 kb inversion clade</taxon>
        <taxon>NPAAA clade</taxon>
        <taxon>indigoferoid/millettioid clade</taxon>
        <taxon>Phaseoleae</taxon>
        <taxon>Flemingia</taxon>
    </lineage>
</organism>
<dbReference type="EMBL" id="JBGMDY010000009">
    <property type="protein sequence ID" value="KAL2322874.1"/>
    <property type="molecule type" value="Genomic_DNA"/>
</dbReference>